<gene>
    <name evidence="3" type="ORF">Airi01_058330</name>
</gene>
<feature type="compositionally biased region" description="Gly residues" evidence="1">
    <location>
        <begin position="204"/>
        <end position="213"/>
    </location>
</feature>
<feature type="domain" description="Glycine-rich" evidence="2">
    <location>
        <begin position="57"/>
        <end position="253"/>
    </location>
</feature>
<evidence type="ECO:0000313" key="3">
    <source>
        <dbReference type="EMBL" id="GLY77566.1"/>
    </source>
</evidence>
<evidence type="ECO:0000256" key="1">
    <source>
        <dbReference type="SAM" id="MobiDB-lite"/>
    </source>
</evidence>
<organism evidence="3 4">
    <name type="scientific">Actinoallomurus iriomotensis</name>
    <dbReference type="NCBI Taxonomy" id="478107"/>
    <lineage>
        <taxon>Bacteria</taxon>
        <taxon>Bacillati</taxon>
        <taxon>Actinomycetota</taxon>
        <taxon>Actinomycetes</taxon>
        <taxon>Streptosporangiales</taxon>
        <taxon>Thermomonosporaceae</taxon>
        <taxon>Actinoallomurus</taxon>
    </lineage>
</organism>
<sequence>MGECMHTHTPQPGRRTGNLFCRVRGGVVGVAAAAGVLLATAGTVPAYAQTQRVYAAPGTNTFTVPTGVSRIRVVLTGAGGGGSMGTGNTVYLSGGSGGGGGATSFCTLAVQPGDQMTITVGAGGAAPNGDGLAGTASSVAYAGAGGASADAGGGGASADAGGGGHTGPGGHDNAGGAGGMNATWCAGDDAGQNFGQAGTAGVKDTGGPGGAPGAGVSSACPAGVGRGGNGADSAPAPYRRGFPGANGCVVLTY</sequence>
<evidence type="ECO:0000259" key="2">
    <source>
        <dbReference type="Pfam" id="PF21722"/>
    </source>
</evidence>
<evidence type="ECO:0000313" key="4">
    <source>
        <dbReference type="Proteomes" id="UP001165135"/>
    </source>
</evidence>
<accession>A0A9W6RKC0</accession>
<dbReference type="InterPro" id="IPR049304">
    <property type="entry name" value="Gly_rich_dom"/>
</dbReference>
<proteinExistence type="predicted"/>
<protein>
    <recommendedName>
        <fullName evidence="2">Glycine-rich domain-containing protein</fullName>
    </recommendedName>
</protein>
<dbReference type="EMBL" id="BSTJ01000007">
    <property type="protein sequence ID" value="GLY77566.1"/>
    <property type="molecule type" value="Genomic_DNA"/>
</dbReference>
<dbReference type="Pfam" id="PF21722">
    <property type="entry name" value="Gly_rich_2"/>
    <property type="match status" value="1"/>
</dbReference>
<feature type="region of interest" description="Disordered" evidence="1">
    <location>
        <begin position="152"/>
        <end position="175"/>
    </location>
</feature>
<name>A0A9W6RKC0_9ACTN</name>
<dbReference type="Proteomes" id="UP001165135">
    <property type="component" value="Unassembled WGS sequence"/>
</dbReference>
<dbReference type="AlphaFoldDB" id="A0A9W6RKC0"/>
<comment type="caution">
    <text evidence="3">The sequence shown here is derived from an EMBL/GenBank/DDBJ whole genome shotgun (WGS) entry which is preliminary data.</text>
</comment>
<feature type="region of interest" description="Disordered" evidence="1">
    <location>
        <begin position="196"/>
        <end position="216"/>
    </location>
</feature>
<reference evidence="3" key="1">
    <citation type="submission" date="2023-03" db="EMBL/GenBank/DDBJ databases">
        <title>Actinoallomurus iriomotensis NBRC 103681.</title>
        <authorList>
            <person name="Ichikawa N."/>
            <person name="Sato H."/>
            <person name="Tonouchi N."/>
        </authorList>
    </citation>
    <scope>NUCLEOTIDE SEQUENCE</scope>
    <source>
        <strain evidence="3">NBRC 103681</strain>
    </source>
</reference>